<dbReference type="PROSITE" id="PS00292">
    <property type="entry name" value="CYCLINS"/>
    <property type="match status" value="1"/>
</dbReference>
<dbReference type="InterPro" id="IPR006671">
    <property type="entry name" value="Cyclin_N"/>
</dbReference>
<evidence type="ECO:0000256" key="1">
    <source>
        <dbReference type="ARBA" id="ARBA00022618"/>
    </source>
</evidence>
<evidence type="ECO:0000313" key="9">
    <source>
        <dbReference type="Proteomes" id="UP000007879"/>
    </source>
</evidence>
<dbReference type="SMART" id="SM00385">
    <property type="entry name" value="CYCLIN"/>
    <property type="match status" value="1"/>
</dbReference>
<evidence type="ECO:0000259" key="7">
    <source>
        <dbReference type="SMART" id="SM01332"/>
    </source>
</evidence>
<dbReference type="STRING" id="400682.A0A1X7UCC3"/>
<evidence type="ECO:0000313" key="8">
    <source>
        <dbReference type="EnsemblMetazoa" id="Aqu2.1.25304_001"/>
    </source>
</evidence>
<dbReference type="CDD" id="cd20520">
    <property type="entry name" value="CYCLIN_CCNE_rpt2"/>
    <property type="match status" value="1"/>
</dbReference>
<dbReference type="Pfam" id="PF00134">
    <property type="entry name" value="Cyclin_N"/>
    <property type="match status" value="1"/>
</dbReference>
<dbReference type="Proteomes" id="UP000007879">
    <property type="component" value="Unassembled WGS sequence"/>
</dbReference>
<dbReference type="EnsemblMetazoa" id="XM_003388359.3">
    <property type="protein sequence ID" value="XP_003388407.2"/>
    <property type="gene ID" value="LOC100634156"/>
</dbReference>
<keyword evidence="2 4" id="KW-0195">Cyclin</keyword>
<dbReference type="InterPro" id="IPR039361">
    <property type="entry name" value="Cyclin"/>
</dbReference>
<dbReference type="InterPro" id="IPR036915">
    <property type="entry name" value="Cyclin-like_sf"/>
</dbReference>
<reference evidence="9" key="1">
    <citation type="journal article" date="2010" name="Nature">
        <title>The Amphimedon queenslandica genome and the evolution of animal complexity.</title>
        <authorList>
            <person name="Srivastava M."/>
            <person name="Simakov O."/>
            <person name="Chapman J."/>
            <person name="Fahey B."/>
            <person name="Gauthier M.E."/>
            <person name="Mitros T."/>
            <person name="Richards G.S."/>
            <person name="Conaco C."/>
            <person name="Dacre M."/>
            <person name="Hellsten U."/>
            <person name="Larroux C."/>
            <person name="Putnam N.H."/>
            <person name="Stanke M."/>
            <person name="Adamska M."/>
            <person name="Darling A."/>
            <person name="Degnan S.M."/>
            <person name="Oakley T.H."/>
            <person name="Plachetzki D.C."/>
            <person name="Zhai Y."/>
            <person name="Adamski M."/>
            <person name="Calcino A."/>
            <person name="Cummins S.F."/>
            <person name="Goodstein D.M."/>
            <person name="Harris C."/>
            <person name="Jackson D.J."/>
            <person name="Leys S.P."/>
            <person name="Shu S."/>
            <person name="Woodcroft B.J."/>
            <person name="Vervoort M."/>
            <person name="Kosik K.S."/>
            <person name="Manning G."/>
            <person name="Degnan B.M."/>
            <person name="Rokhsar D.S."/>
        </authorList>
    </citation>
    <scope>NUCLEOTIDE SEQUENCE [LARGE SCALE GENOMIC DNA]</scope>
</reference>
<dbReference type="SMART" id="SM01332">
    <property type="entry name" value="Cyclin_C"/>
    <property type="match status" value="1"/>
</dbReference>
<keyword evidence="9" id="KW-1185">Reference proteome</keyword>
<sequence>MSGSVASLPSIASRKRTEEREQDIQFLTKSKRNKQSLCEIAENMYMEPFSLSCKENVPPPVGLTLRQGGGVLQTLSTSHQTPQTPPPPLSSSSGHEVLKGEEKKKRINSSSLSSPSPILTRGVAPMLARVAPSPITFLPSPLPSLSWTDSTNLWREMRLKDTSQAAPGTELRLRHPSIMPTMRTILLDWMLEVCEEYRIHRETYYLSLELFDRFMDTQTNVQKEQLQLIGVTCLFIASKIEEIYPPKLADFAYVTDGACNSEEIVFMELMICKALKWRLHHCSVSVNTWVNLYMQLVSSYFRPHGLKAREFEYPAFSPFEFIRVMQVLDLCTLDITSRQFCNSILAASALYLVSEKCQMHLNLVTGFQLADIHVCVQWLNAFVSVINRMAQPVQKAFRGVILQDAHNIQTHEVNINMLEEAQDIIKYQEMIADTAGGGRGLKSNQQVVPMDCSALMTPPRQERRCLAPINSTTTIV</sequence>
<proteinExistence type="inferred from homology"/>
<feature type="region of interest" description="Disordered" evidence="5">
    <location>
        <begin position="75"/>
        <end position="115"/>
    </location>
</feature>
<dbReference type="eggNOG" id="KOG0655">
    <property type="taxonomic scope" value="Eukaryota"/>
</dbReference>
<evidence type="ECO:0000256" key="3">
    <source>
        <dbReference type="ARBA" id="ARBA00023306"/>
    </source>
</evidence>
<evidence type="ECO:0000256" key="4">
    <source>
        <dbReference type="RuleBase" id="RU000383"/>
    </source>
</evidence>
<name>A0A1X7UCC3_AMPQE</name>
<dbReference type="Gene3D" id="1.10.472.10">
    <property type="entry name" value="Cyclin-like"/>
    <property type="match status" value="2"/>
</dbReference>
<dbReference type="InterPro" id="IPR013763">
    <property type="entry name" value="Cyclin-like_dom"/>
</dbReference>
<organism evidence="8">
    <name type="scientific">Amphimedon queenslandica</name>
    <name type="common">Sponge</name>
    <dbReference type="NCBI Taxonomy" id="400682"/>
    <lineage>
        <taxon>Eukaryota</taxon>
        <taxon>Metazoa</taxon>
        <taxon>Porifera</taxon>
        <taxon>Demospongiae</taxon>
        <taxon>Heteroscleromorpha</taxon>
        <taxon>Haplosclerida</taxon>
        <taxon>Niphatidae</taxon>
        <taxon>Amphimedon</taxon>
    </lineage>
</organism>
<dbReference type="SUPFAM" id="SSF47954">
    <property type="entry name" value="Cyclin-like"/>
    <property type="match status" value="2"/>
</dbReference>
<dbReference type="Pfam" id="PF02984">
    <property type="entry name" value="Cyclin_C"/>
    <property type="match status" value="1"/>
</dbReference>
<dbReference type="PANTHER" id="PTHR10177">
    <property type="entry name" value="CYCLINS"/>
    <property type="match status" value="1"/>
</dbReference>
<protein>
    <submittedName>
        <fullName evidence="8">Uncharacterized protein</fullName>
    </submittedName>
</protein>
<feature type="region of interest" description="Disordered" evidence="5">
    <location>
        <begin position="1"/>
        <end position="32"/>
    </location>
</feature>
<dbReference type="InterPro" id="IPR004367">
    <property type="entry name" value="Cyclin_C-dom"/>
</dbReference>
<keyword evidence="1" id="KW-0132">Cell division</keyword>
<dbReference type="KEGG" id="aqu:100634156"/>
<accession>A0A1X7UCC3</accession>
<dbReference type="OrthoDB" id="5590282at2759"/>
<dbReference type="EnsemblMetazoa" id="Aqu2.1.25304_001">
    <property type="protein sequence ID" value="Aqu2.1.25304_001"/>
    <property type="gene ID" value="Aqu2.1.25304"/>
</dbReference>
<dbReference type="CDD" id="cd20519">
    <property type="entry name" value="CYCLIN_CCNE_rpt1"/>
    <property type="match status" value="1"/>
</dbReference>
<dbReference type="InParanoid" id="A0A1X7UCC3"/>
<gene>
    <name evidence="8" type="primary">100634156</name>
</gene>
<evidence type="ECO:0000256" key="5">
    <source>
        <dbReference type="SAM" id="MobiDB-lite"/>
    </source>
</evidence>
<dbReference type="FunFam" id="1.10.472.10:FF:000001">
    <property type="entry name" value="G2/mitotic-specific cyclin"/>
    <property type="match status" value="1"/>
</dbReference>
<dbReference type="FunCoup" id="A0A1X7UCC3">
    <property type="interactions" value="170"/>
</dbReference>
<dbReference type="AlphaFoldDB" id="A0A1X7UCC3"/>
<evidence type="ECO:0000256" key="2">
    <source>
        <dbReference type="ARBA" id="ARBA00023127"/>
    </source>
</evidence>
<feature type="domain" description="Cyclin-like" evidence="6">
    <location>
        <begin position="188"/>
        <end position="273"/>
    </location>
</feature>
<keyword evidence="3" id="KW-0131">Cell cycle</keyword>
<dbReference type="InterPro" id="IPR048258">
    <property type="entry name" value="Cyclins_cyclin-box"/>
</dbReference>
<evidence type="ECO:0000259" key="6">
    <source>
        <dbReference type="SMART" id="SM00385"/>
    </source>
</evidence>
<feature type="domain" description="Cyclin C-terminal" evidence="7">
    <location>
        <begin position="284"/>
        <end position="414"/>
    </location>
</feature>
<comment type="similarity">
    <text evidence="4">Belongs to the cyclin family.</text>
</comment>
<reference evidence="8" key="2">
    <citation type="submission" date="2017-05" db="UniProtKB">
        <authorList>
            <consortium name="EnsemblMetazoa"/>
        </authorList>
    </citation>
    <scope>IDENTIFICATION</scope>
</reference>
<dbReference type="GO" id="GO:0051301">
    <property type="term" value="P:cell division"/>
    <property type="evidence" value="ECO:0007669"/>
    <property type="project" value="UniProtKB-KW"/>
</dbReference>